<dbReference type="GO" id="GO:0005634">
    <property type="term" value="C:nucleus"/>
    <property type="evidence" value="ECO:0007669"/>
    <property type="project" value="UniProtKB-SubCell"/>
</dbReference>
<dbReference type="Gene3D" id="1.20.1250.40">
    <property type="match status" value="1"/>
</dbReference>
<evidence type="ECO:0000313" key="5">
    <source>
        <dbReference type="EMBL" id="KAJ9157992.1"/>
    </source>
</evidence>
<dbReference type="PANTHER" id="PTHR21297">
    <property type="entry name" value="DNA-DIRECTED RNA POLYMERASE II"/>
    <property type="match status" value="1"/>
</dbReference>
<proteinExistence type="inferred from homology"/>
<evidence type="ECO:0000313" key="6">
    <source>
        <dbReference type="Proteomes" id="UP001174691"/>
    </source>
</evidence>
<dbReference type="InterPro" id="IPR010997">
    <property type="entry name" value="HRDC-like_sf"/>
</dbReference>
<evidence type="ECO:0000259" key="4">
    <source>
        <dbReference type="SMART" id="SM00657"/>
    </source>
</evidence>
<comment type="subcellular location">
    <subcellularLocation>
        <location evidence="1">Nucleus</location>
    </subcellularLocation>
</comment>
<dbReference type="SMART" id="SM00657">
    <property type="entry name" value="RPOL4c"/>
    <property type="match status" value="1"/>
</dbReference>
<dbReference type="InterPro" id="IPR038324">
    <property type="entry name" value="Rpb4/RPC9_sf"/>
</dbReference>
<protein>
    <recommendedName>
        <fullName evidence="4">RNA polymerase Rpb4/RPC9 core domain-containing protein</fullName>
    </recommendedName>
</protein>
<dbReference type="InterPro" id="IPR045222">
    <property type="entry name" value="Rpb4-like"/>
</dbReference>
<accession>A0AA38SG97</accession>
<dbReference type="InterPro" id="IPR006590">
    <property type="entry name" value="RNA_pol_Rpb4/RPC9_core"/>
</dbReference>
<dbReference type="AlphaFoldDB" id="A0AA38SG97"/>
<dbReference type="InterPro" id="IPR005574">
    <property type="entry name" value="Rpb4/RPC9"/>
</dbReference>
<name>A0AA38SG97_9PEZI</name>
<evidence type="ECO:0000256" key="3">
    <source>
        <dbReference type="ARBA" id="ARBA00025724"/>
    </source>
</evidence>
<dbReference type="GO" id="GO:0000166">
    <property type="term" value="F:nucleotide binding"/>
    <property type="evidence" value="ECO:0007669"/>
    <property type="project" value="InterPro"/>
</dbReference>
<organism evidence="5 6">
    <name type="scientific">Coniochaeta hoffmannii</name>
    <dbReference type="NCBI Taxonomy" id="91930"/>
    <lineage>
        <taxon>Eukaryota</taxon>
        <taxon>Fungi</taxon>
        <taxon>Dikarya</taxon>
        <taxon>Ascomycota</taxon>
        <taxon>Pezizomycotina</taxon>
        <taxon>Sordariomycetes</taxon>
        <taxon>Sordariomycetidae</taxon>
        <taxon>Coniochaetales</taxon>
        <taxon>Coniochaetaceae</taxon>
        <taxon>Coniochaeta</taxon>
    </lineage>
</organism>
<comment type="caution">
    <text evidence="5">The sequence shown here is derived from an EMBL/GenBank/DDBJ whole genome shotgun (WGS) entry which is preliminary data.</text>
</comment>
<dbReference type="SUPFAM" id="SSF47819">
    <property type="entry name" value="HRDC-like"/>
    <property type="match status" value="1"/>
</dbReference>
<evidence type="ECO:0000256" key="2">
    <source>
        <dbReference type="ARBA" id="ARBA00023242"/>
    </source>
</evidence>
<dbReference type="Pfam" id="PF03874">
    <property type="entry name" value="RNA_pol_Rpb4"/>
    <property type="match status" value="1"/>
</dbReference>
<keyword evidence="2" id="KW-0539">Nucleus</keyword>
<feature type="domain" description="RNA polymerase Rpb4/RPC9 core" evidence="4">
    <location>
        <begin position="3"/>
        <end position="101"/>
    </location>
</feature>
<evidence type="ECO:0000256" key="1">
    <source>
        <dbReference type="ARBA" id="ARBA00004123"/>
    </source>
</evidence>
<dbReference type="Proteomes" id="UP001174691">
    <property type="component" value="Unassembled WGS sequence"/>
</dbReference>
<comment type="similarity">
    <text evidence="3">Belongs to the eukaryotic RPB4 RNA polymerase subunit family.</text>
</comment>
<keyword evidence="6" id="KW-1185">Reference proteome</keyword>
<sequence>MYGIDVVYTHGVTQRLAVAEGLEYANTFANYKGMETVEAVDRLLSGYTELHPFERAQLGSMAFSTAEEAISILPSLETKILLDHQALQGLLDELKDLRETDGNKAL</sequence>
<dbReference type="EMBL" id="JANBVN010000043">
    <property type="protein sequence ID" value="KAJ9157992.1"/>
    <property type="molecule type" value="Genomic_DNA"/>
</dbReference>
<reference evidence="5" key="1">
    <citation type="submission" date="2022-07" db="EMBL/GenBank/DDBJ databases">
        <title>Fungi with potential for degradation of polypropylene.</title>
        <authorList>
            <person name="Gostincar C."/>
        </authorList>
    </citation>
    <scope>NUCLEOTIDE SEQUENCE</scope>
    <source>
        <strain evidence="5">EXF-13287</strain>
    </source>
</reference>
<gene>
    <name evidence="5" type="ORF">NKR19_g3714</name>
</gene>
<dbReference type="GO" id="GO:0030880">
    <property type="term" value="C:RNA polymerase complex"/>
    <property type="evidence" value="ECO:0007669"/>
    <property type="project" value="InterPro"/>
</dbReference>
<dbReference type="GO" id="GO:0006352">
    <property type="term" value="P:DNA-templated transcription initiation"/>
    <property type="evidence" value="ECO:0007669"/>
    <property type="project" value="InterPro"/>
</dbReference>